<sequence>MSSSKPIGERLADSVAATGEAAGKAWDATKDKAFQTKAKVEEIPHRAGEKMEHAQHRAEEAGHEAQHRATEATTTK</sequence>
<dbReference type="GeneID" id="17351737"/>
<dbReference type="Proteomes" id="UP000008141">
    <property type="component" value="Unassembled WGS sequence"/>
</dbReference>
<evidence type="ECO:0000313" key="2">
    <source>
        <dbReference type="EMBL" id="EFN52261.1"/>
    </source>
</evidence>
<proteinExistence type="predicted"/>
<evidence type="ECO:0000256" key="1">
    <source>
        <dbReference type="SAM" id="MobiDB-lite"/>
    </source>
</evidence>
<feature type="compositionally biased region" description="Basic and acidic residues" evidence="1">
    <location>
        <begin position="44"/>
        <end position="70"/>
    </location>
</feature>
<dbReference type="InParanoid" id="E1ZPE4"/>
<dbReference type="KEGG" id="cvr:CHLNCDRAFT_139174"/>
<dbReference type="AlphaFoldDB" id="E1ZPE4"/>
<evidence type="ECO:0000313" key="3">
    <source>
        <dbReference type="Proteomes" id="UP000008141"/>
    </source>
</evidence>
<protein>
    <submittedName>
        <fullName evidence="2">Uncharacterized protein</fullName>
    </submittedName>
</protein>
<name>E1ZPE4_CHLVA</name>
<accession>E1ZPE4</accession>
<gene>
    <name evidence="2" type="ORF">CHLNCDRAFT_139174</name>
</gene>
<dbReference type="EMBL" id="GL433857">
    <property type="protein sequence ID" value="EFN52261.1"/>
    <property type="molecule type" value="Genomic_DNA"/>
</dbReference>
<feature type="region of interest" description="Disordered" evidence="1">
    <location>
        <begin position="44"/>
        <end position="76"/>
    </location>
</feature>
<dbReference type="RefSeq" id="XP_005844363.1">
    <property type="nucleotide sequence ID" value="XM_005844301.1"/>
</dbReference>
<organism evidence="3">
    <name type="scientific">Chlorella variabilis</name>
    <name type="common">Green alga</name>
    <dbReference type="NCBI Taxonomy" id="554065"/>
    <lineage>
        <taxon>Eukaryota</taxon>
        <taxon>Viridiplantae</taxon>
        <taxon>Chlorophyta</taxon>
        <taxon>core chlorophytes</taxon>
        <taxon>Trebouxiophyceae</taxon>
        <taxon>Chlorellales</taxon>
        <taxon>Chlorellaceae</taxon>
        <taxon>Chlorella clade</taxon>
        <taxon>Chlorella</taxon>
    </lineage>
</organism>
<keyword evidence="3" id="KW-1185">Reference proteome</keyword>
<reference evidence="2 3" key="1">
    <citation type="journal article" date="2010" name="Plant Cell">
        <title>The Chlorella variabilis NC64A genome reveals adaptation to photosymbiosis, coevolution with viruses, and cryptic sex.</title>
        <authorList>
            <person name="Blanc G."/>
            <person name="Duncan G."/>
            <person name="Agarkova I."/>
            <person name="Borodovsky M."/>
            <person name="Gurnon J."/>
            <person name="Kuo A."/>
            <person name="Lindquist E."/>
            <person name="Lucas S."/>
            <person name="Pangilinan J."/>
            <person name="Polle J."/>
            <person name="Salamov A."/>
            <person name="Terry A."/>
            <person name="Yamada T."/>
            <person name="Dunigan D.D."/>
            <person name="Grigoriev I.V."/>
            <person name="Claverie J.M."/>
            <person name="Van Etten J.L."/>
        </authorList>
    </citation>
    <scope>NUCLEOTIDE SEQUENCE [LARGE SCALE GENOMIC DNA]</scope>
    <source>
        <strain evidence="2 3">NC64A</strain>
    </source>
</reference>